<proteinExistence type="predicted"/>
<dbReference type="RefSeq" id="YP_002154739.1">
    <property type="nucleotide sequence ID" value="NC_011183.1"/>
</dbReference>
<evidence type="ECO:0000313" key="2">
    <source>
        <dbReference type="Proteomes" id="UP000204092"/>
    </source>
</evidence>
<dbReference type="KEGG" id="vg:6804897"/>
<evidence type="ECO:0000313" key="1">
    <source>
        <dbReference type="EMBL" id="ACH46869.1"/>
    </source>
</evidence>
<sequence length="172" mass="19323">MSSAYSSFNNLLAEFLTDLSMTFSEYPELADAKDQFNNLLHLDSKSKLPLEAFHTAISPFGAQVTGRDPELFEKIKIPMTEKVDIGKCFRTSDDATKNAIWEYIQQLTALSTTVNTLPPSMMANIEKMTDLTLSKIKSGEITEKEAQNPMFIMKEMQKNPEILEAFTKTPLG</sequence>
<reference evidence="1 2" key="1">
    <citation type="journal article" date="2009" name="Virology">
        <title>Genomic analysis of the smallest giant virus--Feldmannia sp. virus 158.</title>
        <authorList>
            <person name="Schroeder D.C."/>
            <person name="Park Y."/>
            <person name="Yoon H.M."/>
            <person name="Lee Y.S."/>
            <person name="Kang S.W."/>
            <person name="Meints R.H."/>
            <person name="Ivey R.G."/>
            <person name="Choi T.J."/>
        </authorList>
    </citation>
    <scope>NUCLEOTIDE SEQUENCE [LARGE SCALE GENOMIC DNA]</scope>
    <source>
        <strain evidence="1">FsV-158</strain>
    </source>
</reference>
<name>B5LWK6_9PHYC</name>
<keyword evidence="2" id="KW-1185">Reference proteome</keyword>
<dbReference type="EMBL" id="EU916176">
    <property type="protein sequence ID" value="ACH46869.1"/>
    <property type="molecule type" value="Genomic_DNA"/>
</dbReference>
<dbReference type="OrthoDB" id="10885at10239"/>
<dbReference type="GeneID" id="6804897"/>
<dbReference type="Proteomes" id="UP000204092">
    <property type="component" value="Segment"/>
</dbReference>
<protein>
    <submittedName>
        <fullName evidence="1">Uncharacterized protein</fullName>
    </submittedName>
</protein>
<accession>B5LWK6</accession>
<organism evidence="1 2">
    <name type="scientific">Feldmannia species virus</name>
    <dbReference type="NCBI Taxonomy" id="39420"/>
    <lineage>
        <taxon>Viruses</taxon>
        <taxon>Varidnaviria</taxon>
        <taxon>Bamfordvirae</taxon>
        <taxon>Nucleocytoviricota</taxon>
        <taxon>Megaviricetes</taxon>
        <taxon>Algavirales</taxon>
        <taxon>Phycodnaviridae</taxon>
        <taxon>Phaeovirus</taxon>
        <taxon>Phaeovirus feldmanniae</taxon>
    </lineage>
</organism>